<protein>
    <submittedName>
        <fullName evidence="6">TetR/AcrR family transcriptional regulator</fullName>
    </submittedName>
</protein>
<dbReference type="SUPFAM" id="SSF48498">
    <property type="entry name" value="Tetracyclin repressor-like, C-terminal domain"/>
    <property type="match status" value="1"/>
</dbReference>
<evidence type="ECO:0000256" key="3">
    <source>
        <dbReference type="ARBA" id="ARBA00023163"/>
    </source>
</evidence>
<dbReference type="InterPro" id="IPR050109">
    <property type="entry name" value="HTH-type_TetR-like_transc_reg"/>
</dbReference>
<feature type="domain" description="HTH tetR-type" evidence="5">
    <location>
        <begin position="32"/>
        <end position="92"/>
    </location>
</feature>
<dbReference type="AlphaFoldDB" id="A0AAU8IFY2"/>
<dbReference type="Pfam" id="PF00440">
    <property type="entry name" value="TetR_N"/>
    <property type="match status" value="1"/>
</dbReference>
<accession>A0AAU8IFY2</accession>
<dbReference type="PRINTS" id="PR00455">
    <property type="entry name" value="HTHTETR"/>
</dbReference>
<feature type="DNA-binding region" description="H-T-H motif" evidence="4">
    <location>
        <begin position="55"/>
        <end position="74"/>
    </location>
</feature>
<dbReference type="PANTHER" id="PTHR30055">
    <property type="entry name" value="HTH-TYPE TRANSCRIPTIONAL REGULATOR RUTR"/>
    <property type="match status" value="1"/>
</dbReference>
<evidence type="ECO:0000259" key="5">
    <source>
        <dbReference type="PROSITE" id="PS50977"/>
    </source>
</evidence>
<gene>
    <name evidence="6" type="ORF">ABNN70_15245</name>
</gene>
<dbReference type="RefSeq" id="WP_353948279.1">
    <property type="nucleotide sequence ID" value="NZ_CP159510.1"/>
</dbReference>
<dbReference type="InterPro" id="IPR004111">
    <property type="entry name" value="Repressor_TetR_C"/>
</dbReference>
<name>A0AAU8IFY2_9BACL</name>
<dbReference type="SUPFAM" id="SSF46689">
    <property type="entry name" value="Homeodomain-like"/>
    <property type="match status" value="1"/>
</dbReference>
<keyword evidence="3" id="KW-0804">Transcription</keyword>
<dbReference type="PROSITE" id="PS50977">
    <property type="entry name" value="HTH_TETR_2"/>
    <property type="match status" value="1"/>
</dbReference>
<dbReference type="InterPro" id="IPR001647">
    <property type="entry name" value="HTH_TetR"/>
</dbReference>
<dbReference type="InterPro" id="IPR009057">
    <property type="entry name" value="Homeodomain-like_sf"/>
</dbReference>
<organism evidence="6">
    <name type="scientific">Sporolactobacillus sp. Y61</name>
    <dbReference type="NCBI Taxonomy" id="3160863"/>
    <lineage>
        <taxon>Bacteria</taxon>
        <taxon>Bacillati</taxon>
        <taxon>Bacillota</taxon>
        <taxon>Bacilli</taxon>
        <taxon>Bacillales</taxon>
        <taxon>Sporolactobacillaceae</taxon>
        <taxon>Sporolactobacillus</taxon>
    </lineage>
</organism>
<evidence type="ECO:0000256" key="4">
    <source>
        <dbReference type="PROSITE-ProRule" id="PRU00335"/>
    </source>
</evidence>
<sequence>MDHDEEKKQKLPHGVALSWGLVKPSRRGPKRELSIEQIVDAAIVIADEQGLQAVSMNRVASSLGFSTMSLYRYFQSKDDLILLMQDAAARDIPATSKEAGDDWRENMRAFVYANLEIYTAHLWFLETPIYSVPMTPNSLKFVDWALGGMRMLPINNAEKMSFILLLSSYARACGIIKRDMIRANHAGTDTDTFSGKGYAKNLAKLVTPEHFPYLHSVVASGVYTDEMEYENDDVSDIGNDFDFGLERILDGIDHYLTLRGFKEKGEKNRSHEDN</sequence>
<dbReference type="PANTHER" id="PTHR30055:SF151">
    <property type="entry name" value="TRANSCRIPTIONAL REGULATORY PROTEIN"/>
    <property type="match status" value="1"/>
</dbReference>
<dbReference type="InterPro" id="IPR036271">
    <property type="entry name" value="Tet_transcr_reg_TetR-rel_C_sf"/>
</dbReference>
<keyword evidence="2 4" id="KW-0238">DNA-binding</keyword>
<evidence type="ECO:0000256" key="1">
    <source>
        <dbReference type="ARBA" id="ARBA00023015"/>
    </source>
</evidence>
<dbReference type="GO" id="GO:0000976">
    <property type="term" value="F:transcription cis-regulatory region binding"/>
    <property type="evidence" value="ECO:0007669"/>
    <property type="project" value="TreeGrafter"/>
</dbReference>
<dbReference type="Gene3D" id="1.10.10.60">
    <property type="entry name" value="Homeodomain-like"/>
    <property type="match status" value="1"/>
</dbReference>
<evidence type="ECO:0000256" key="2">
    <source>
        <dbReference type="ARBA" id="ARBA00023125"/>
    </source>
</evidence>
<proteinExistence type="predicted"/>
<dbReference type="Gene3D" id="1.10.357.10">
    <property type="entry name" value="Tetracycline Repressor, domain 2"/>
    <property type="match status" value="1"/>
</dbReference>
<reference evidence="6" key="1">
    <citation type="submission" date="2024-06" db="EMBL/GenBank/DDBJ databases">
        <authorList>
            <person name="Fan A."/>
            <person name="Zhang F.Y."/>
            <person name="Zhang L."/>
        </authorList>
    </citation>
    <scope>NUCLEOTIDE SEQUENCE</scope>
    <source>
        <strain evidence="6">Y61</strain>
    </source>
</reference>
<evidence type="ECO:0000313" key="6">
    <source>
        <dbReference type="EMBL" id="XCJ16938.1"/>
    </source>
</evidence>
<dbReference type="EMBL" id="CP159510">
    <property type="protein sequence ID" value="XCJ16938.1"/>
    <property type="molecule type" value="Genomic_DNA"/>
</dbReference>
<dbReference type="GO" id="GO:0045892">
    <property type="term" value="P:negative regulation of DNA-templated transcription"/>
    <property type="evidence" value="ECO:0007669"/>
    <property type="project" value="InterPro"/>
</dbReference>
<keyword evidence="1" id="KW-0805">Transcription regulation</keyword>
<dbReference type="GO" id="GO:0003700">
    <property type="term" value="F:DNA-binding transcription factor activity"/>
    <property type="evidence" value="ECO:0007669"/>
    <property type="project" value="TreeGrafter"/>
</dbReference>
<dbReference type="Pfam" id="PF02909">
    <property type="entry name" value="TetR_C_1"/>
    <property type="match status" value="1"/>
</dbReference>